<feature type="chain" id="PRO_5035936793" evidence="2">
    <location>
        <begin position="20"/>
        <end position="624"/>
    </location>
</feature>
<keyword evidence="1" id="KW-1133">Transmembrane helix</keyword>
<comment type="caution">
    <text evidence="3">The sequence shown here is derived from an EMBL/GenBank/DDBJ whole genome shotgun (WGS) entry which is preliminary data.</text>
</comment>
<evidence type="ECO:0000256" key="1">
    <source>
        <dbReference type="SAM" id="Phobius"/>
    </source>
</evidence>
<feature type="signal peptide" evidence="2">
    <location>
        <begin position="1"/>
        <end position="19"/>
    </location>
</feature>
<name>A0A8S3SRW3_MYTED</name>
<sequence length="624" mass="71368">MNKILLILTLYILEDAVFSEIPCLTWEMTSDKLDIICRLDNVVLPVSIYDNFENELGKCVFKDFAAFCSSMNKLANITASYSKGEFKLSFTNVTRSLVKGEWSCIQGTQTFKTTVSPSAGIISSTEVFLTGNIGSDRISMKTVNMSCFSCREPHGNHVEFLMNHHSVDNVIYDRVTEKCLHKDGECRPDQCTCSNSGNWFTYTFDITDITAETKFSCGMRFVDKLISTRFLKFSTVIYDGKAMDRKTVITKAPVINPENETDVSPNTPVKEDANITKTGLKWSFIAIAVVLPVLLILTFCYCIKRKKKIQQRVQKLADLAMQSNQDKSLKINQLYEEKFRSKLTEASKITGSHRYKETNIFTKMDQLLISIVKYPDVKMEDYPDRTTLDVLLQVQAPSDWNEDEILEIIRQKIDQINSGGNIKIKETTLENFMLIVEIKIATLNKEEVLKNEIEDIFRIIFLQCDIDITQPNTLKVSINTHNKKPSDFELAFIRSFVVQKGKDAFFTSCAVWSDDHYILIDRNNTLLITYNHRTGDVQSVNLRNEPFSMAIIDNNNVAISFPERQEIDIYSVSTSNKFAFREFIKVDGKCFTLTKKEDKTLLVYIEEKGIHSFNMSKKNLNPST</sequence>
<keyword evidence="4" id="KW-1185">Reference proteome</keyword>
<keyword evidence="1" id="KW-0812">Transmembrane</keyword>
<dbReference type="AlphaFoldDB" id="A0A8S3SRW3"/>
<protein>
    <submittedName>
        <fullName evidence="3">Uncharacterized protein</fullName>
    </submittedName>
</protein>
<organism evidence="3 4">
    <name type="scientific">Mytilus edulis</name>
    <name type="common">Blue mussel</name>
    <dbReference type="NCBI Taxonomy" id="6550"/>
    <lineage>
        <taxon>Eukaryota</taxon>
        <taxon>Metazoa</taxon>
        <taxon>Spiralia</taxon>
        <taxon>Lophotrochozoa</taxon>
        <taxon>Mollusca</taxon>
        <taxon>Bivalvia</taxon>
        <taxon>Autobranchia</taxon>
        <taxon>Pteriomorphia</taxon>
        <taxon>Mytilida</taxon>
        <taxon>Mytiloidea</taxon>
        <taxon>Mytilidae</taxon>
        <taxon>Mytilinae</taxon>
        <taxon>Mytilus</taxon>
    </lineage>
</organism>
<evidence type="ECO:0000256" key="2">
    <source>
        <dbReference type="SAM" id="SignalP"/>
    </source>
</evidence>
<keyword evidence="1" id="KW-0472">Membrane</keyword>
<reference evidence="3" key="1">
    <citation type="submission" date="2021-03" db="EMBL/GenBank/DDBJ databases">
        <authorList>
            <person name="Bekaert M."/>
        </authorList>
    </citation>
    <scope>NUCLEOTIDE SEQUENCE</scope>
</reference>
<gene>
    <name evidence="3" type="ORF">MEDL_36886</name>
</gene>
<dbReference type="EMBL" id="CAJPWZ010001791">
    <property type="protein sequence ID" value="CAG2223603.1"/>
    <property type="molecule type" value="Genomic_DNA"/>
</dbReference>
<evidence type="ECO:0000313" key="3">
    <source>
        <dbReference type="EMBL" id="CAG2223603.1"/>
    </source>
</evidence>
<evidence type="ECO:0000313" key="4">
    <source>
        <dbReference type="Proteomes" id="UP000683360"/>
    </source>
</evidence>
<proteinExistence type="predicted"/>
<accession>A0A8S3SRW3</accession>
<feature type="transmembrane region" description="Helical" evidence="1">
    <location>
        <begin position="282"/>
        <end position="303"/>
    </location>
</feature>
<keyword evidence="2" id="KW-0732">Signal</keyword>
<dbReference type="Proteomes" id="UP000683360">
    <property type="component" value="Unassembled WGS sequence"/>
</dbReference>